<dbReference type="InterPro" id="IPR005467">
    <property type="entry name" value="His_kinase_dom"/>
</dbReference>
<dbReference type="Pfam" id="PF00512">
    <property type="entry name" value="HisKA"/>
    <property type="match status" value="1"/>
</dbReference>
<evidence type="ECO:0000256" key="2">
    <source>
        <dbReference type="ARBA" id="ARBA00004651"/>
    </source>
</evidence>
<evidence type="ECO:0000256" key="7">
    <source>
        <dbReference type="ARBA" id="ARBA00022692"/>
    </source>
</evidence>
<evidence type="ECO:0000313" key="16">
    <source>
        <dbReference type="EMBL" id="SEP93565.1"/>
    </source>
</evidence>
<evidence type="ECO:0000256" key="4">
    <source>
        <dbReference type="ARBA" id="ARBA00022475"/>
    </source>
</evidence>
<dbReference type="STRING" id="89093.SAMN04488558_103135"/>
<dbReference type="InterPro" id="IPR004358">
    <property type="entry name" value="Sig_transdc_His_kin-like_C"/>
</dbReference>
<feature type="domain" description="Histidine kinase" evidence="15">
    <location>
        <begin position="153"/>
        <end position="372"/>
    </location>
</feature>
<evidence type="ECO:0000256" key="1">
    <source>
        <dbReference type="ARBA" id="ARBA00000085"/>
    </source>
</evidence>
<dbReference type="GO" id="GO:0000155">
    <property type="term" value="F:phosphorelay sensor kinase activity"/>
    <property type="evidence" value="ECO:0007669"/>
    <property type="project" value="InterPro"/>
</dbReference>
<dbReference type="Proteomes" id="UP000198833">
    <property type="component" value="Unassembled WGS sequence"/>
</dbReference>
<accession>A0A1H9BX73</accession>
<dbReference type="SUPFAM" id="SSF55874">
    <property type="entry name" value="ATPase domain of HSP90 chaperone/DNA topoisomerase II/histidine kinase"/>
    <property type="match status" value="1"/>
</dbReference>
<dbReference type="CDD" id="cd00075">
    <property type="entry name" value="HATPase"/>
    <property type="match status" value="1"/>
</dbReference>
<dbReference type="Gene3D" id="1.10.287.130">
    <property type="match status" value="1"/>
</dbReference>
<keyword evidence="12" id="KW-0902">Two-component regulatory system</keyword>
<dbReference type="EMBL" id="FOEN01000003">
    <property type="protein sequence ID" value="SEP93565.1"/>
    <property type="molecule type" value="Genomic_DNA"/>
</dbReference>
<keyword evidence="8" id="KW-0547">Nucleotide-binding</keyword>
<comment type="subcellular location">
    <subcellularLocation>
        <location evidence="2">Cell membrane</location>
        <topology evidence="2">Multi-pass membrane protein</topology>
    </subcellularLocation>
</comment>
<evidence type="ECO:0000256" key="5">
    <source>
        <dbReference type="ARBA" id="ARBA00022553"/>
    </source>
</evidence>
<keyword evidence="17" id="KW-1185">Reference proteome</keyword>
<evidence type="ECO:0000256" key="11">
    <source>
        <dbReference type="ARBA" id="ARBA00022989"/>
    </source>
</evidence>
<dbReference type="GO" id="GO:0005524">
    <property type="term" value="F:ATP binding"/>
    <property type="evidence" value="ECO:0007669"/>
    <property type="project" value="UniProtKB-KW"/>
</dbReference>
<feature type="transmembrane region" description="Helical" evidence="14">
    <location>
        <begin position="63"/>
        <end position="80"/>
    </location>
</feature>
<keyword evidence="4" id="KW-1003">Cell membrane</keyword>
<keyword evidence="11 14" id="KW-1133">Transmembrane helix</keyword>
<dbReference type="PRINTS" id="PR00344">
    <property type="entry name" value="BCTRLSENSOR"/>
</dbReference>
<keyword evidence="13 14" id="KW-0472">Membrane</keyword>
<dbReference type="InterPro" id="IPR003594">
    <property type="entry name" value="HATPase_dom"/>
</dbReference>
<keyword evidence="10" id="KW-0067">ATP-binding</keyword>
<feature type="transmembrane region" description="Helical" evidence="14">
    <location>
        <begin position="12"/>
        <end position="43"/>
    </location>
</feature>
<dbReference type="SMART" id="SM00388">
    <property type="entry name" value="HisKA"/>
    <property type="match status" value="1"/>
</dbReference>
<dbReference type="PANTHER" id="PTHR45528:SF1">
    <property type="entry name" value="SENSOR HISTIDINE KINASE CPXA"/>
    <property type="match status" value="1"/>
</dbReference>
<organism evidence="16 17">
    <name type="scientific">Ignavigranum ruoffiae</name>
    <dbReference type="NCBI Taxonomy" id="89093"/>
    <lineage>
        <taxon>Bacteria</taxon>
        <taxon>Bacillati</taxon>
        <taxon>Bacillota</taxon>
        <taxon>Bacilli</taxon>
        <taxon>Lactobacillales</taxon>
        <taxon>Aerococcaceae</taxon>
        <taxon>Ignavigranum</taxon>
    </lineage>
</organism>
<dbReference type="GO" id="GO:0005886">
    <property type="term" value="C:plasma membrane"/>
    <property type="evidence" value="ECO:0007669"/>
    <property type="project" value="UniProtKB-SubCell"/>
</dbReference>
<reference evidence="16 17" key="1">
    <citation type="submission" date="2016-10" db="EMBL/GenBank/DDBJ databases">
        <authorList>
            <person name="de Groot N.N."/>
        </authorList>
    </citation>
    <scope>NUCLEOTIDE SEQUENCE [LARGE SCALE GENOMIC DNA]</scope>
    <source>
        <strain evidence="16 17">DSM 15695</strain>
    </source>
</reference>
<dbReference type="InterPro" id="IPR036890">
    <property type="entry name" value="HATPase_C_sf"/>
</dbReference>
<keyword evidence="7 14" id="KW-0812">Transmembrane</keyword>
<keyword evidence="9 16" id="KW-0418">Kinase</keyword>
<dbReference type="PANTHER" id="PTHR45528">
    <property type="entry name" value="SENSOR HISTIDINE KINASE CPXA"/>
    <property type="match status" value="1"/>
</dbReference>
<evidence type="ECO:0000256" key="10">
    <source>
        <dbReference type="ARBA" id="ARBA00022840"/>
    </source>
</evidence>
<evidence type="ECO:0000256" key="6">
    <source>
        <dbReference type="ARBA" id="ARBA00022679"/>
    </source>
</evidence>
<name>A0A1H9BX73_9LACT</name>
<protein>
    <recommendedName>
        <fullName evidence="3">histidine kinase</fullName>
        <ecNumber evidence="3">2.7.13.3</ecNumber>
    </recommendedName>
</protein>
<evidence type="ECO:0000256" key="3">
    <source>
        <dbReference type="ARBA" id="ARBA00012438"/>
    </source>
</evidence>
<dbReference type="Gene3D" id="3.30.565.10">
    <property type="entry name" value="Histidine kinase-like ATPase, C-terminal domain"/>
    <property type="match status" value="1"/>
</dbReference>
<dbReference type="EC" id="2.7.13.3" evidence="3"/>
<proteinExistence type="predicted"/>
<dbReference type="PROSITE" id="PS50109">
    <property type="entry name" value="HIS_KIN"/>
    <property type="match status" value="1"/>
</dbReference>
<dbReference type="Pfam" id="PF02518">
    <property type="entry name" value="HATPase_c"/>
    <property type="match status" value="1"/>
</dbReference>
<dbReference type="InterPro" id="IPR036097">
    <property type="entry name" value="HisK_dim/P_sf"/>
</dbReference>
<dbReference type="FunFam" id="3.30.565.10:FF:000006">
    <property type="entry name" value="Sensor histidine kinase WalK"/>
    <property type="match status" value="1"/>
</dbReference>
<keyword evidence="6" id="KW-0808">Transferase</keyword>
<evidence type="ECO:0000256" key="12">
    <source>
        <dbReference type="ARBA" id="ARBA00023012"/>
    </source>
</evidence>
<keyword evidence="5" id="KW-0597">Phosphoprotein</keyword>
<evidence type="ECO:0000259" key="15">
    <source>
        <dbReference type="PROSITE" id="PS50109"/>
    </source>
</evidence>
<evidence type="ECO:0000256" key="8">
    <source>
        <dbReference type="ARBA" id="ARBA00022741"/>
    </source>
</evidence>
<dbReference type="SMART" id="SM00387">
    <property type="entry name" value="HATPase_c"/>
    <property type="match status" value="1"/>
</dbReference>
<dbReference type="AlphaFoldDB" id="A0A1H9BX73"/>
<dbReference type="InterPro" id="IPR050398">
    <property type="entry name" value="HssS/ArlS-like"/>
</dbReference>
<evidence type="ECO:0000256" key="9">
    <source>
        <dbReference type="ARBA" id="ARBA00022777"/>
    </source>
</evidence>
<comment type="catalytic activity">
    <reaction evidence="1">
        <text>ATP + protein L-histidine = ADP + protein N-phospho-L-histidine.</text>
        <dbReference type="EC" id="2.7.13.3"/>
    </reaction>
</comment>
<dbReference type="InterPro" id="IPR003661">
    <property type="entry name" value="HisK_dim/P_dom"/>
</dbReference>
<gene>
    <name evidence="16" type="ORF">SAMN04488558_103135</name>
</gene>
<sequence>MALSKTQKIELFMTGIGVLTNVFIIYFAAIIGYPLLIALPIAGTNIYEYFLDNVGVNINDGKVYFVFTLLVMAIGFSMTYRRVHRKYNYIQLDKIIQHLHYIAEGNFDTRVPEIQNTQLQPVVWSINQLVDATVQALDNQKKYEKTKDELIANVSHDIRTPLTSTIGYLDVIVNHKYDTEKQKEHYINIAYKKAKTMKTLVEDLFLYTDSLQQSYHIQCVEIPIYFYLEQLAAEFELTAQEKGINIVVEVEPADLQVCFDADKMARVFANLISNAIKYGHGADRIRLIAYEQVEQQQNIFEVRNNGQVLEAGEEDKIFERSYRTEKSRNAKEPGSGLGLAIVKNMIHLHQGEIYALVENNETVFRMTMPKKIKKGETDENSEI</sequence>
<evidence type="ECO:0000256" key="13">
    <source>
        <dbReference type="ARBA" id="ARBA00023136"/>
    </source>
</evidence>
<evidence type="ECO:0000313" key="17">
    <source>
        <dbReference type="Proteomes" id="UP000198833"/>
    </source>
</evidence>
<evidence type="ECO:0000256" key="14">
    <source>
        <dbReference type="SAM" id="Phobius"/>
    </source>
</evidence>
<dbReference type="SUPFAM" id="SSF47384">
    <property type="entry name" value="Homodimeric domain of signal transducing histidine kinase"/>
    <property type="match status" value="1"/>
</dbReference>
<dbReference type="CDD" id="cd00082">
    <property type="entry name" value="HisKA"/>
    <property type="match status" value="1"/>
</dbReference>